<proteinExistence type="predicted"/>
<protein>
    <recommendedName>
        <fullName evidence="4">Carbohydrate binding domain-containing protein</fullName>
    </recommendedName>
</protein>
<keyword evidence="2" id="KW-0732">Signal</keyword>
<dbReference type="AlphaFoldDB" id="A0A831R4K5"/>
<feature type="region of interest" description="Disordered" evidence="1">
    <location>
        <begin position="34"/>
        <end position="76"/>
    </location>
</feature>
<evidence type="ECO:0000256" key="2">
    <source>
        <dbReference type="SAM" id="SignalP"/>
    </source>
</evidence>
<name>A0A831R4K5_9GAMM</name>
<evidence type="ECO:0008006" key="4">
    <source>
        <dbReference type="Google" id="ProtNLM"/>
    </source>
</evidence>
<dbReference type="RefSeq" id="WP_304104668.1">
    <property type="nucleotide sequence ID" value="NZ_DRGY01000137.1"/>
</dbReference>
<accession>A0A831R4K5</accession>
<feature type="signal peptide" evidence="2">
    <location>
        <begin position="1"/>
        <end position="31"/>
    </location>
</feature>
<reference evidence="3" key="1">
    <citation type="journal article" date="2020" name="mSystems">
        <title>Genome- and Community-Level Interaction Insights into Carbon Utilization and Element Cycling Functions of Hydrothermarchaeota in Hydrothermal Sediment.</title>
        <authorList>
            <person name="Zhou Z."/>
            <person name="Liu Y."/>
            <person name="Xu W."/>
            <person name="Pan J."/>
            <person name="Luo Z.H."/>
            <person name="Li M."/>
        </authorList>
    </citation>
    <scope>NUCLEOTIDE SEQUENCE [LARGE SCALE GENOMIC DNA]</scope>
    <source>
        <strain evidence="3">HyVt-357</strain>
    </source>
</reference>
<feature type="chain" id="PRO_5032706732" description="Carbohydrate binding domain-containing protein" evidence="2">
    <location>
        <begin position="32"/>
        <end position="139"/>
    </location>
</feature>
<evidence type="ECO:0000313" key="3">
    <source>
        <dbReference type="EMBL" id="HEA53853.1"/>
    </source>
</evidence>
<feature type="compositionally biased region" description="Low complexity" evidence="1">
    <location>
        <begin position="40"/>
        <end position="76"/>
    </location>
</feature>
<organism evidence="3">
    <name type="scientific">Marinobacter antarcticus</name>
    <dbReference type="NCBI Taxonomy" id="564117"/>
    <lineage>
        <taxon>Bacteria</taxon>
        <taxon>Pseudomonadati</taxon>
        <taxon>Pseudomonadota</taxon>
        <taxon>Gammaproteobacteria</taxon>
        <taxon>Pseudomonadales</taxon>
        <taxon>Marinobacteraceae</taxon>
        <taxon>Marinobacter</taxon>
    </lineage>
</organism>
<comment type="caution">
    <text evidence="3">The sequence shown here is derived from an EMBL/GenBank/DDBJ whole genome shotgun (WGS) entry which is preliminary data.</text>
</comment>
<evidence type="ECO:0000256" key="1">
    <source>
        <dbReference type="SAM" id="MobiDB-lite"/>
    </source>
</evidence>
<sequence length="139" mass="14797">MLKKPTFGFRQTLASSLLALFIATLGFAAHAQSNEPVQVTTPDTTKDATITGATGSTSNSDGGTSGGSTSDESTSGICVRPEQWLYAQTYKEGQLASHGGKVWRVIKQNKGDMPGMNTPPRWELVEGHCSVIDPEQLDP</sequence>
<gene>
    <name evidence="3" type="ORF">ENI00_16475</name>
</gene>
<dbReference type="Proteomes" id="UP000885748">
    <property type="component" value="Unassembled WGS sequence"/>
</dbReference>
<dbReference type="EMBL" id="DRGY01000137">
    <property type="protein sequence ID" value="HEA53853.1"/>
    <property type="molecule type" value="Genomic_DNA"/>
</dbReference>